<evidence type="ECO:0000259" key="1">
    <source>
        <dbReference type="PROSITE" id="PS51459"/>
    </source>
</evidence>
<dbReference type="PROSITE" id="PS51459">
    <property type="entry name" value="FIDO"/>
    <property type="match status" value="1"/>
</dbReference>
<evidence type="ECO:0000313" key="2">
    <source>
        <dbReference type="EMBL" id="SJZ53934.1"/>
    </source>
</evidence>
<dbReference type="EMBL" id="FUWR01000003">
    <property type="protein sequence ID" value="SJZ53934.1"/>
    <property type="molecule type" value="Genomic_DNA"/>
</dbReference>
<dbReference type="PANTHER" id="PTHR13504">
    <property type="entry name" value="FIDO DOMAIN-CONTAINING PROTEIN DDB_G0283145"/>
    <property type="match status" value="1"/>
</dbReference>
<reference evidence="3" key="1">
    <citation type="submission" date="2017-02" db="EMBL/GenBank/DDBJ databases">
        <authorList>
            <person name="Varghese N."/>
            <person name="Submissions S."/>
        </authorList>
    </citation>
    <scope>NUCLEOTIDE SEQUENCE [LARGE SCALE GENOMIC DNA]</scope>
    <source>
        <strain evidence="3">ATCC BAA-34</strain>
    </source>
</reference>
<dbReference type="SUPFAM" id="SSF140931">
    <property type="entry name" value="Fic-like"/>
    <property type="match status" value="1"/>
</dbReference>
<gene>
    <name evidence="2" type="ORF">SAMN02745119_00896</name>
</gene>
<name>A0A1T4LHR2_9BACT</name>
<dbReference type="PANTHER" id="PTHR13504:SF38">
    <property type="entry name" value="FIDO DOMAIN-CONTAINING PROTEIN"/>
    <property type="match status" value="1"/>
</dbReference>
<dbReference type="InterPro" id="IPR003812">
    <property type="entry name" value="Fido"/>
</dbReference>
<dbReference type="OrthoDB" id="9807853at2"/>
<dbReference type="STRING" id="115783.SAMN02745119_00896"/>
<keyword evidence="3" id="KW-1185">Reference proteome</keyword>
<dbReference type="Proteomes" id="UP000190102">
    <property type="component" value="Unassembled WGS sequence"/>
</dbReference>
<sequence length="236" mass="26829">MQPTPIEIQKRYCIAFAKKQLQEIVYNFSVQENLPFTFPEIQTLLEGITVGGRRLEEQDIVRSLKEAIDYLFSCVEAGGLLVSKATAVEINRLVARNEALEVGAFRHSQVFISGTEYRPPAAEELEKLFEELLASYQVGTEDREMLLFLTMARNQFFFDGNKRTGQLMMNGARLSAGLPWLSVPAKERLRFNETMLAFYESGDPAAMISFLKEIEAPLLELVAESSRKYLEKQADR</sequence>
<dbReference type="Gene3D" id="1.10.3290.10">
    <property type="entry name" value="Fido-like domain"/>
    <property type="match status" value="1"/>
</dbReference>
<organism evidence="2 3">
    <name type="scientific">Trichlorobacter thiogenes</name>
    <dbReference type="NCBI Taxonomy" id="115783"/>
    <lineage>
        <taxon>Bacteria</taxon>
        <taxon>Pseudomonadati</taxon>
        <taxon>Thermodesulfobacteriota</taxon>
        <taxon>Desulfuromonadia</taxon>
        <taxon>Geobacterales</taxon>
        <taxon>Geobacteraceae</taxon>
        <taxon>Trichlorobacter</taxon>
    </lineage>
</organism>
<feature type="domain" description="Fido" evidence="1">
    <location>
        <begin position="82"/>
        <end position="213"/>
    </location>
</feature>
<accession>A0A1T4LHR2</accession>
<protein>
    <submittedName>
        <fullName evidence="2">Fic/DOC family protein</fullName>
    </submittedName>
</protein>
<proteinExistence type="predicted"/>
<dbReference type="Pfam" id="PF02661">
    <property type="entry name" value="Fic"/>
    <property type="match status" value="1"/>
</dbReference>
<dbReference type="RefSeq" id="WP_078789181.1">
    <property type="nucleotide sequence ID" value="NZ_FUWR01000003.1"/>
</dbReference>
<dbReference type="AlphaFoldDB" id="A0A1T4LHR2"/>
<dbReference type="InterPro" id="IPR040198">
    <property type="entry name" value="Fido_containing"/>
</dbReference>
<evidence type="ECO:0000313" key="3">
    <source>
        <dbReference type="Proteomes" id="UP000190102"/>
    </source>
</evidence>
<dbReference type="InterPro" id="IPR036597">
    <property type="entry name" value="Fido-like_dom_sf"/>
</dbReference>